<accession>A0A0A9B4E8</accession>
<reference evidence="1" key="2">
    <citation type="journal article" date="2015" name="Data Brief">
        <title>Shoot transcriptome of the giant reed, Arundo donax.</title>
        <authorList>
            <person name="Barrero R.A."/>
            <person name="Guerrero F.D."/>
            <person name="Moolhuijzen P."/>
            <person name="Goolsby J.A."/>
            <person name="Tidwell J."/>
            <person name="Bellgard S.E."/>
            <person name="Bellgard M.I."/>
        </authorList>
    </citation>
    <scope>NUCLEOTIDE SEQUENCE</scope>
    <source>
        <tissue evidence="1">Shoot tissue taken approximately 20 cm above the soil surface</tissue>
    </source>
</reference>
<sequence>MQAVWRNAGEGLRFVQHSDLLNTRWVCSETWWRQGSGWTGGQSQLCWARALN</sequence>
<reference evidence="1" key="1">
    <citation type="submission" date="2014-09" db="EMBL/GenBank/DDBJ databases">
        <authorList>
            <person name="Magalhaes I.L.F."/>
            <person name="Oliveira U."/>
            <person name="Santos F.R."/>
            <person name="Vidigal T.H.D.A."/>
            <person name="Brescovit A.D."/>
            <person name="Santos A.J."/>
        </authorList>
    </citation>
    <scope>NUCLEOTIDE SEQUENCE</scope>
    <source>
        <tissue evidence="1">Shoot tissue taken approximately 20 cm above the soil surface</tissue>
    </source>
</reference>
<protein>
    <submittedName>
        <fullName evidence="1">Uncharacterized protein</fullName>
    </submittedName>
</protein>
<organism evidence="1">
    <name type="scientific">Arundo donax</name>
    <name type="common">Giant reed</name>
    <name type="synonym">Donax arundinaceus</name>
    <dbReference type="NCBI Taxonomy" id="35708"/>
    <lineage>
        <taxon>Eukaryota</taxon>
        <taxon>Viridiplantae</taxon>
        <taxon>Streptophyta</taxon>
        <taxon>Embryophyta</taxon>
        <taxon>Tracheophyta</taxon>
        <taxon>Spermatophyta</taxon>
        <taxon>Magnoliopsida</taxon>
        <taxon>Liliopsida</taxon>
        <taxon>Poales</taxon>
        <taxon>Poaceae</taxon>
        <taxon>PACMAD clade</taxon>
        <taxon>Arundinoideae</taxon>
        <taxon>Arundineae</taxon>
        <taxon>Arundo</taxon>
    </lineage>
</organism>
<evidence type="ECO:0000313" key="1">
    <source>
        <dbReference type="EMBL" id="JAD54172.1"/>
    </source>
</evidence>
<dbReference type="AlphaFoldDB" id="A0A0A9B4E8"/>
<proteinExistence type="predicted"/>
<dbReference type="EMBL" id="GBRH01243723">
    <property type="protein sequence ID" value="JAD54172.1"/>
    <property type="molecule type" value="Transcribed_RNA"/>
</dbReference>
<name>A0A0A9B4E8_ARUDO</name>